<dbReference type="Pfam" id="PF10536">
    <property type="entry name" value="PMD"/>
    <property type="match status" value="1"/>
</dbReference>
<evidence type="ECO:0000313" key="2">
    <source>
        <dbReference type="EMBL" id="RWR76121.1"/>
    </source>
</evidence>
<proteinExistence type="predicted"/>
<accession>A0A3S3MM05</accession>
<keyword evidence="3" id="KW-1185">Reference proteome</keyword>
<gene>
    <name evidence="2" type="ORF">CKAN_00453800</name>
</gene>
<dbReference type="STRING" id="337451.A0A3S3MM05"/>
<dbReference type="InterPro" id="IPR044824">
    <property type="entry name" value="MAIN-like"/>
</dbReference>
<organism evidence="2 3">
    <name type="scientific">Cinnamomum micranthum f. kanehirae</name>
    <dbReference type="NCBI Taxonomy" id="337451"/>
    <lineage>
        <taxon>Eukaryota</taxon>
        <taxon>Viridiplantae</taxon>
        <taxon>Streptophyta</taxon>
        <taxon>Embryophyta</taxon>
        <taxon>Tracheophyta</taxon>
        <taxon>Spermatophyta</taxon>
        <taxon>Magnoliopsida</taxon>
        <taxon>Magnoliidae</taxon>
        <taxon>Laurales</taxon>
        <taxon>Lauraceae</taxon>
        <taxon>Cinnamomum</taxon>
    </lineage>
</organism>
<evidence type="ECO:0000259" key="1">
    <source>
        <dbReference type="Pfam" id="PF10536"/>
    </source>
</evidence>
<dbReference type="GO" id="GO:0010073">
    <property type="term" value="P:meristem maintenance"/>
    <property type="evidence" value="ECO:0007669"/>
    <property type="project" value="InterPro"/>
</dbReference>
<dbReference type="OrthoDB" id="1412882at2759"/>
<dbReference type="InterPro" id="IPR019557">
    <property type="entry name" value="AminoTfrase-like_pln_mobile"/>
</dbReference>
<name>A0A3S3MM05_9MAGN</name>
<dbReference type="AlphaFoldDB" id="A0A3S3MM05"/>
<dbReference type="PANTHER" id="PTHR46033:SF1">
    <property type="entry name" value="PROTEIN MAIN-LIKE 2"/>
    <property type="match status" value="1"/>
</dbReference>
<dbReference type="Proteomes" id="UP000283530">
    <property type="component" value="Unassembled WGS sequence"/>
</dbReference>
<comment type="caution">
    <text evidence="2">The sequence shown here is derived from an EMBL/GenBank/DDBJ whole genome shotgun (WGS) entry which is preliminary data.</text>
</comment>
<protein>
    <submittedName>
        <fullName evidence="2">Serine/threonine-protein phosphatase 7 long form isoform X1</fullName>
    </submittedName>
</protein>
<sequence length="196" mass="22448">MSISLDDVATILAIPVTGRFVAYHGRMSYHDVHSLFVDTLGVDPNEANDELQQVLGQSVRLEWLRGRFSYITDEDEDDMIDCAVRAYLLYLLGCTLFLDKSGIRVPIIYLTLLTDLERVNTYAWGAAALAYLYRQLGLATRHEVKQIVGYLTLLEAWIYEHFECLAPTPNIHYAVNQPRFHRWLSRRETAAPLQAL</sequence>
<dbReference type="PANTHER" id="PTHR46033">
    <property type="entry name" value="PROTEIN MAIN-LIKE 2"/>
    <property type="match status" value="1"/>
</dbReference>
<feature type="domain" description="Aminotransferase-like plant mobile" evidence="1">
    <location>
        <begin position="1"/>
        <end position="186"/>
    </location>
</feature>
<reference evidence="2 3" key="1">
    <citation type="journal article" date="2019" name="Nat. Plants">
        <title>Stout camphor tree genome fills gaps in understanding of flowering plant genome evolution.</title>
        <authorList>
            <person name="Chaw S.M."/>
            <person name="Liu Y.C."/>
            <person name="Wu Y.W."/>
            <person name="Wang H.Y."/>
            <person name="Lin C.I."/>
            <person name="Wu C.S."/>
            <person name="Ke H.M."/>
            <person name="Chang L.Y."/>
            <person name="Hsu C.Y."/>
            <person name="Yang H.T."/>
            <person name="Sudianto E."/>
            <person name="Hsu M.H."/>
            <person name="Wu K.P."/>
            <person name="Wang L.N."/>
            <person name="Leebens-Mack J.H."/>
            <person name="Tsai I.J."/>
        </authorList>
    </citation>
    <scope>NUCLEOTIDE SEQUENCE [LARGE SCALE GENOMIC DNA]</scope>
    <source>
        <strain evidence="3">cv. Chaw 1501</strain>
        <tissue evidence="2">Young leaves</tissue>
    </source>
</reference>
<dbReference type="EMBL" id="QPKB01000002">
    <property type="protein sequence ID" value="RWR76121.1"/>
    <property type="molecule type" value="Genomic_DNA"/>
</dbReference>
<evidence type="ECO:0000313" key="3">
    <source>
        <dbReference type="Proteomes" id="UP000283530"/>
    </source>
</evidence>